<dbReference type="GeneID" id="84221339"/>
<dbReference type="PANTHER" id="PTHR37460:SF1">
    <property type="entry name" value="ENDONUCLEASE III"/>
    <property type="match status" value="1"/>
</dbReference>
<dbReference type="Proteomes" id="UP000050301">
    <property type="component" value="Unassembled WGS sequence"/>
</dbReference>
<feature type="domain" description="GIY-YIG" evidence="1">
    <location>
        <begin position="3"/>
        <end position="95"/>
    </location>
</feature>
<keyword evidence="3" id="KW-1185">Reference proteome</keyword>
<dbReference type="InterPro" id="IPR000305">
    <property type="entry name" value="GIY-YIG_endonuc"/>
</dbReference>
<reference evidence="2 3" key="1">
    <citation type="submission" date="2015-09" db="EMBL/GenBank/DDBJ databases">
        <title>Heavy metals and arsenic resistance mechanisms in polyextremophilic archaea of the family Ferroplasmaceae.</title>
        <authorList>
            <person name="Bulaev A.G."/>
            <person name="Kanygina A.V."/>
        </authorList>
    </citation>
    <scope>NUCLEOTIDE SEQUENCE [LARGE SCALE GENOMIC DNA]</scope>
    <source>
        <strain evidence="2 3">BH2</strain>
    </source>
</reference>
<dbReference type="EMBL" id="LKBH01000080">
    <property type="protein sequence ID" value="KQB35922.1"/>
    <property type="molecule type" value="Genomic_DNA"/>
</dbReference>
<dbReference type="AlphaFoldDB" id="A0A0Q0RKD8"/>
<dbReference type="CDD" id="cd10441">
    <property type="entry name" value="GIY-YIG_COG1833"/>
    <property type="match status" value="1"/>
</dbReference>
<dbReference type="PROSITE" id="PS50164">
    <property type="entry name" value="GIY_YIG"/>
    <property type="match status" value="1"/>
</dbReference>
<sequence>MQKIPGVYALGINVIPGNYRIGAIGEYHISGNYFYVGSAINGLYQRVCRHLNKNKKKHWHIDYLNFDVRIIVAARTENHQKESEICNYIKSDYIKNFGSTDTGNKSHLFYCSINEVENAFKMAGLKFYVIDPDCGSLSLALKKMQ</sequence>
<comment type="caution">
    <text evidence="2">The sequence shown here is derived from an EMBL/GenBank/DDBJ whole genome shotgun (WGS) entry which is preliminary data.</text>
</comment>
<gene>
    <name evidence="2" type="ORF">AOG55_05360</name>
</gene>
<evidence type="ECO:0000313" key="3">
    <source>
        <dbReference type="Proteomes" id="UP000050301"/>
    </source>
</evidence>
<evidence type="ECO:0000259" key="1">
    <source>
        <dbReference type="PROSITE" id="PS50164"/>
    </source>
</evidence>
<dbReference type="InParanoid" id="A0A0Q0RKD8"/>
<dbReference type="Pfam" id="PF01986">
    <property type="entry name" value="DUF123"/>
    <property type="match status" value="1"/>
</dbReference>
<proteinExistence type="predicted"/>
<organism evidence="2 3">
    <name type="scientific">Acidiplasma cupricumulans</name>
    <dbReference type="NCBI Taxonomy" id="312540"/>
    <lineage>
        <taxon>Archaea</taxon>
        <taxon>Methanobacteriati</taxon>
        <taxon>Thermoplasmatota</taxon>
        <taxon>Thermoplasmata</taxon>
        <taxon>Thermoplasmatales</taxon>
        <taxon>Ferroplasmaceae</taxon>
        <taxon>Acidiplasma</taxon>
    </lineage>
</organism>
<accession>A0A0Q0RKD8</accession>
<dbReference type="RefSeq" id="WP_048102449.1">
    <property type="nucleotide sequence ID" value="NZ_LKBH01000080.1"/>
</dbReference>
<name>A0A0Q0RKD8_9ARCH</name>
<dbReference type="PANTHER" id="PTHR37460">
    <property type="entry name" value="ENDONUCLEASE III"/>
    <property type="match status" value="1"/>
</dbReference>
<protein>
    <recommendedName>
        <fullName evidence="1">GIY-YIG domain-containing protein</fullName>
    </recommendedName>
</protein>
<dbReference type="InterPro" id="IPR002837">
    <property type="entry name" value="DUF123"/>
</dbReference>
<evidence type="ECO:0000313" key="2">
    <source>
        <dbReference type="EMBL" id="KQB35922.1"/>
    </source>
</evidence>